<proteinExistence type="predicted"/>
<dbReference type="Gene3D" id="1.25.40.590">
    <property type="entry name" value="Type IV / VI secretion system, DotU"/>
    <property type="match status" value="1"/>
</dbReference>
<dbReference type="NCBIfam" id="NF038228">
    <property type="entry name" value="IcmH_DotU_IVB"/>
    <property type="match status" value="1"/>
</dbReference>
<sequence length="453" mass="48106">MTREDDPFGLATDAARTRIRPSPAERARRAAAGPAPAEVGAVAPVRPAHGRTHPNPLVASFAVLLELAPALEGTAPPQEPGMLRARLRDGLTEARDRSVAQGVPLARADRAAWFVAALLDDLALNTPWGAASGWPRQPLVTELSGEVDAGTRFFDRLEELARHPTLDPQLLELAWLCLSLGFRGKHRTGREGGESALFALRTGMARLLRNPEAAAAPLSPHWEGVAAPDAPRRFAVPVWTVGLAALALMAALYTGLSLQLSARAEKLFDLAALVPPAERAALFRPPRETVAPPPEIRVEPVVIELLPAFRARAPAATAAALQGREDAQLTILTLQGTDPELFRSARAEVNPDYAPLVASVAAVLAENRELVGAVRVIGHTDNVPVQRSNPFASNQGLSEARAATLAALLVEGGVPAGIVTAEGHADSEPVADNATRAGRAQNRRVEIRIEKRL</sequence>
<dbReference type="NCBIfam" id="TIGR03349">
    <property type="entry name" value="IV_VI_DotU"/>
    <property type="match status" value="1"/>
</dbReference>
<dbReference type="PANTHER" id="PTHR30329:SF19">
    <property type="entry name" value="OUTER MEMBRANE PROTEIN, OMPA FAMILY"/>
    <property type="match status" value="1"/>
</dbReference>
<name>A0AAX1ULA1_CERSP</name>
<dbReference type="GO" id="GO:0016020">
    <property type="term" value="C:membrane"/>
    <property type="evidence" value="ECO:0007669"/>
    <property type="project" value="UniProtKB-UniRule"/>
</dbReference>
<evidence type="ECO:0000256" key="1">
    <source>
        <dbReference type="PROSITE-ProRule" id="PRU00473"/>
    </source>
</evidence>
<protein>
    <submittedName>
        <fullName evidence="4">Type VI secretion system protein TssL</fullName>
    </submittedName>
</protein>
<dbReference type="InterPro" id="IPR050330">
    <property type="entry name" value="Bact_OuterMem_StrucFunc"/>
</dbReference>
<dbReference type="PROSITE" id="PS51123">
    <property type="entry name" value="OMPA_2"/>
    <property type="match status" value="1"/>
</dbReference>
<gene>
    <name evidence="4" type="primary">tssL</name>
    <name evidence="4" type="ORF">D1114_09475</name>
</gene>
<dbReference type="NCBIfam" id="TIGR03350">
    <property type="entry name" value="type_VI_ompA"/>
    <property type="match status" value="1"/>
</dbReference>
<dbReference type="InterPro" id="IPR017732">
    <property type="entry name" value="T4/T6SS_DotU"/>
</dbReference>
<accession>A0AAX1ULA1</accession>
<dbReference type="Proteomes" id="UP000266305">
    <property type="component" value="Unassembled WGS sequence"/>
</dbReference>
<organism evidence="4 5">
    <name type="scientific">Cereibacter sphaeroides</name>
    <name type="common">Rhodobacter sphaeroides</name>
    <dbReference type="NCBI Taxonomy" id="1063"/>
    <lineage>
        <taxon>Bacteria</taxon>
        <taxon>Pseudomonadati</taxon>
        <taxon>Pseudomonadota</taxon>
        <taxon>Alphaproteobacteria</taxon>
        <taxon>Rhodobacterales</taxon>
        <taxon>Paracoccaceae</taxon>
        <taxon>Cereibacter</taxon>
    </lineage>
</organism>
<feature type="domain" description="OmpA-like" evidence="3">
    <location>
        <begin position="329"/>
        <end position="453"/>
    </location>
</feature>
<dbReference type="RefSeq" id="WP_118999985.1">
    <property type="nucleotide sequence ID" value="NZ_QWGP01000008.1"/>
</dbReference>
<dbReference type="InterPro" id="IPR006665">
    <property type="entry name" value="OmpA-like"/>
</dbReference>
<evidence type="ECO:0000313" key="4">
    <source>
        <dbReference type="EMBL" id="RHZ95417.1"/>
    </source>
</evidence>
<dbReference type="InterPro" id="IPR036737">
    <property type="entry name" value="OmpA-like_sf"/>
</dbReference>
<dbReference type="InterPro" id="IPR017733">
    <property type="entry name" value="OmpA-like_dom_proteobacteria"/>
</dbReference>
<dbReference type="EMBL" id="QWGP01000008">
    <property type="protein sequence ID" value="RHZ95417.1"/>
    <property type="molecule type" value="Genomic_DNA"/>
</dbReference>
<dbReference type="InterPro" id="IPR038522">
    <property type="entry name" value="T4/T6SS_DotU_sf"/>
</dbReference>
<dbReference type="Pfam" id="PF00691">
    <property type="entry name" value="OmpA"/>
    <property type="match status" value="1"/>
</dbReference>
<dbReference type="PANTHER" id="PTHR30329">
    <property type="entry name" value="STATOR ELEMENT OF FLAGELLAR MOTOR COMPLEX"/>
    <property type="match status" value="1"/>
</dbReference>
<dbReference type="CDD" id="cd07185">
    <property type="entry name" value="OmpA_C-like"/>
    <property type="match status" value="1"/>
</dbReference>
<dbReference type="Gene3D" id="3.30.1330.60">
    <property type="entry name" value="OmpA-like domain"/>
    <property type="match status" value="1"/>
</dbReference>
<evidence type="ECO:0000313" key="5">
    <source>
        <dbReference type="Proteomes" id="UP000266305"/>
    </source>
</evidence>
<dbReference type="SUPFAM" id="SSF103088">
    <property type="entry name" value="OmpA-like"/>
    <property type="match status" value="1"/>
</dbReference>
<feature type="region of interest" description="Disordered" evidence="2">
    <location>
        <begin position="1"/>
        <end position="38"/>
    </location>
</feature>
<dbReference type="Pfam" id="PF09850">
    <property type="entry name" value="DotU"/>
    <property type="match status" value="1"/>
</dbReference>
<keyword evidence="1" id="KW-0472">Membrane</keyword>
<evidence type="ECO:0000259" key="3">
    <source>
        <dbReference type="PROSITE" id="PS51123"/>
    </source>
</evidence>
<dbReference type="AlphaFoldDB" id="A0AAX1ULA1"/>
<reference evidence="4 5" key="1">
    <citation type="submission" date="2018-08" db="EMBL/GenBank/DDBJ databases">
        <title>Draft genome sequence of Rhodobacter sphaeroides FY.</title>
        <authorList>
            <person name="Rayyan A."/>
            <person name="Meyer T.E."/>
            <person name="Kyndt J.A."/>
        </authorList>
    </citation>
    <scope>NUCLEOTIDE SEQUENCE [LARGE SCALE GENOMIC DNA]</scope>
    <source>
        <strain evidence="4 5">FY</strain>
    </source>
</reference>
<comment type="caution">
    <text evidence="4">The sequence shown here is derived from an EMBL/GenBank/DDBJ whole genome shotgun (WGS) entry which is preliminary data.</text>
</comment>
<evidence type="ECO:0000256" key="2">
    <source>
        <dbReference type="SAM" id="MobiDB-lite"/>
    </source>
</evidence>